<dbReference type="SUPFAM" id="SSF142906">
    <property type="entry name" value="YjbR-like"/>
    <property type="match status" value="1"/>
</dbReference>
<keyword evidence="2" id="KW-1185">Reference proteome</keyword>
<evidence type="ECO:0000313" key="1">
    <source>
        <dbReference type="EMBL" id="BDP44482.1"/>
    </source>
</evidence>
<dbReference type="Gene3D" id="3.90.1150.30">
    <property type="match status" value="1"/>
</dbReference>
<dbReference type="Pfam" id="PF04237">
    <property type="entry name" value="YjbR"/>
    <property type="match status" value="1"/>
</dbReference>
<gene>
    <name evidence="1" type="ORF">DAETH_44510</name>
</gene>
<sequence length="129" mass="14683">MRLVADVRGACALLPGTRETFPFDTRNLTFKVGGEDPDGGPPVWRMYAMVDITEDPLRLLVKCEPERSAPLRETYPQIVPALYFAGHWVFLPLDGTLPDGLVQELLEHSYDLVVGKNLPRRIRERLPRR</sequence>
<dbReference type="InterPro" id="IPR058532">
    <property type="entry name" value="YjbR/MT2646/Rv2570-like"/>
</dbReference>
<dbReference type="InterPro" id="IPR007351">
    <property type="entry name" value="YjbR"/>
</dbReference>
<reference evidence="1" key="1">
    <citation type="submission" date="2022-07" db="EMBL/GenBank/DDBJ databases">
        <title>Complete Genome Sequence of the Radioresistant Bacterium Deinococcus aetherius ST0316, Isolated from the Air Dust collected in Lower Stratosphere above Japan.</title>
        <authorList>
            <person name="Satoh K."/>
            <person name="Hagiwara K."/>
            <person name="Katsumata K."/>
            <person name="Kubo A."/>
            <person name="Yokobori S."/>
            <person name="Yamagishi A."/>
            <person name="Oono Y."/>
            <person name="Narumi I."/>
        </authorList>
    </citation>
    <scope>NUCLEOTIDE SEQUENCE</scope>
    <source>
        <strain evidence="1">ST0316</strain>
        <plasmid evidence="1">pDAETH-2</plasmid>
    </source>
</reference>
<dbReference type="EMBL" id="AP026562">
    <property type="protein sequence ID" value="BDP44482.1"/>
    <property type="molecule type" value="Genomic_DNA"/>
</dbReference>
<proteinExistence type="predicted"/>
<dbReference type="Proteomes" id="UP001064971">
    <property type="component" value="Plasmid pDAETH-2"/>
</dbReference>
<evidence type="ECO:0000313" key="2">
    <source>
        <dbReference type="Proteomes" id="UP001064971"/>
    </source>
</evidence>
<geneLocation type="plasmid" evidence="1 2">
    <name>pDAETH-2</name>
</geneLocation>
<keyword evidence="1" id="KW-0614">Plasmid</keyword>
<organism evidence="1 2">
    <name type="scientific">Deinococcus aetherius</name>
    <dbReference type="NCBI Taxonomy" id="200252"/>
    <lineage>
        <taxon>Bacteria</taxon>
        <taxon>Thermotogati</taxon>
        <taxon>Deinococcota</taxon>
        <taxon>Deinococci</taxon>
        <taxon>Deinococcales</taxon>
        <taxon>Deinococcaceae</taxon>
        <taxon>Deinococcus</taxon>
    </lineage>
</organism>
<dbReference type="RefSeq" id="WP_264778311.1">
    <property type="nucleotide sequence ID" value="NZ_AP026562.1"/>
</dbReference>
<dbReference type="InterPro" id="IPR038056">
    <property type="entry name" value="YjbR-like_sf"/>
</dbReference>
<protein>
    <submittedName>
        <fullName evidence="1">MmcQ-like protein</fullName>
    </submittedName>
</protein>
<dbReference type="PANTHER" id="PTHR35145:SF1">
    <property type="entry name" value="CYTOPLASMIC PROTEIN"/>
    <property type="match status" value="1"/>
</dbReference>
<name>A0ABM8AKX6_9DEIO</name>
<accession>A0ABM8AKX6</accession>
<dbReference type="PANTHER" id="PTHR35145">
    <property type="entry name" value="CYTOPLASMIC PROTEIN-RELATED"/>
    <property type="match status" value="1"/>
</dbReference>